<organism evidence="1 2">
    <name type="scientific">Kingdonia uniflora</name>
    <dbReference type="NCBI Taxonomy" id="39325"/>
    <lineage>
        <taxon>Eukaryota</taxon>
        <taxon>Viridiplantae</taxon>
        <taxon>Streptophyta</taxon>
        <taxon>Embryophyta</taxon>
        <taxon>Tracheophyta</taxon>
        <taxon>Spermatophyta</taxon>
        <taxon>Magnoliopsida</taxon>
        <taxon>Ranunculales</taxon>
        <taxon>Circaeasteraceae</taxon>
        <taxon>Kingdonia</taxon>
    </lineage>
</organism>
<dbReference type="AlphaFoldDB" id="A0A7J7MX88"/>
<evidence type="ECO:0000313" key="1">
    <source>
        <dbReference type="EMBL" id="KAF6159437.1"/>
    </source>
</evidence>
<protein>
    <recommendedName>
        <fullName evidence="3">DUF4283 domain-containing protein</fullName>
    </recommendedName>
</protein>
<keyword evidence="2" id="KW-1185">Reference proteome</keyword>
<sequence>MRSLDVISAPSPLEYKVTVYQCLEGGVLAVLQSYVDEDGNSKLITETWKPLIGLETRNHSIVPVWITLRNMPSVLWYPVGISRVACALGLPICLDKVTKEKPRMNYARVCVELNVSKELPNVRQAMVDDTNAEIENAVANDDNVSTEVIEVATHDVEENGTATVTTPNQQQTGDSFGMVTKWQEVCSYKHAMDGCYPKGKAGLGGINDLETWNLAAVMKLTWKIACKHSILSDECPQILNYDSYLSINVCVSNVVSNYKRAVPQHLCHNIPTIVEDLPPTAVIPMRYKILWTASTRGDHAIVETWRT</sequence>
<dbReference type="PANTHER" id="PTHR31286:SF180">
    <property type="entry name" value="OS10G0362600 PROTEIN"/>
    <property type="match status" value="1"/>
</dbReference>
<reference evidence="1 2" key="1">
    <citation type="journal article" date="2020" name="IScience">
        <title>Genome Sequencing of the Endangered Kingdonia uniflora (Circaeasteraceae, Ranunculales) Reveals Potential Mechanisms of Evolutionary Specialization.</title>
        <authorList>
            <person name="Sun Y."/>
            <person name="Deng T."/>
            <person name="Zhang A."/>
            <person name="Moore M.J."/>
            <person name="Landis J.B."/>
            <person name="Lin N."/>
            <person name="Zhang H."/>
            <person name="Zhang X."/>
            <person name="Huang J."/>
            <person name="Zhang X."/>
            <person name="Sun H."/>
            <person name="Wang H."/>
        </authorList>
    </citation>
    <scope>NUCLEOTIDE SEQUENCE [LARGE SCALE GENOMIC DNA]</scope>
    <source>
        <strain evidence="1">TB1705</strain>
        <tissue evidence="1">Leaf</tissue>
    </source>
</reference>
<accession>A0A7J7MX88</accession>
<dbReference type="InterPro" id="IPR040256">
    <property type="entry name" value="At4g02000-like"/>
</dbReference>
<dbReference type="EMBL" id="JACGCM010001193">
    <property type="protein sequence ID" value="KAF6159437.1"/>
    <property type="molecule type" value="Genomic_DNA"/>
</dbReference>
<name>A0A7J7MX88_9MAGN</name>
<dbReference type="OrthoDB" id="1939300at2759"/>
<dbReference type="Proteomes" id="UP000541444">
    <property type="component" value="Unassembled WGS sequence"/>
</dbReference>
<evidence type="ECO:0008006" key="3">
    <source>
        <dbReference type="Google" id="ProtNLM"/>
    </source>
</evidence>
<dbReference type="PANTHER" id="PTHR31286">
    <property type="entry name" value="GLYCINE-RICH CELL WALL STRUCTURAL PROTEIN 1.8-LIKE"/>
    <property type="match status" value="1"/>
</dbReference>
<proteinExistence type="predicted"/>
<comment type="caution">
    <text evidence="1">The sequence shown here is derived from an EMBL/GenBank/DDBJ whole genome shotgun (WGS) entry which is preliminary data.</text>
</comment>
<gene>
    <name evidence="1" type="ORF">GIB67_032208</name>
</gene>
<evidence type="ECO:0000313" key="2">
    <source>
        <dbReference type="Proteomes" id="UP000541444"/>
    </source>
</evidence>